<dbReference type="Pfam" id="PF00566">
    <property type="entry name" value="RabGAP-TBC"/>
    <property type="match status" value="2"/>
</dbReference>
<dbReference type="SUPFAM" id="SSF47923">
    <property type="entry name" value="Ypt/Rab-GAP domain of gyp1p"/>
    <property type="match status" value="2"/>
</dbReference>
<dbReference type="PROSITE" id="PS50086">
    <property type="entry name" value="TBC_RABGAP"/>
    <property type="match status" value="1"/>
</dbReference>
<reference evidence="5" key="1">
    <citation type="submission" date="2016-04" db="UniProtKB">
        <authorList>
            <consortium name="WormBaseParasite"/>
        </authorList>
    </citation>
    <scope>IDENTIFICATION</scope>
</reference>
<dbReference type="GO" id="GO:0005783">
    <property type="term" value="C:endoplasmic reticulum"/>
    <property type="evidence" value="ECO:0007669"/>
    <property type="project" value="TreeGrafter"/>
</dbReference>
<dbReference type="Gene3D" id="1.10.472.80">
    <property type="entry name" value="Ypt/Rab-GAP domain of gyp1p, domain 3"/>
    <property type="match status" value="1"/>
</dbReference>
<feature type="region of interest" description="Disordered" evidence="1">
    <location>
        <begin position="727"/>
        <end position="754"/>
    </location>
</feature>
<reference evidence="3 4" key="2">
    <citation type="submission" date="2018-11" db="EMBL/GenBank/DDBJ databases">
        <authorList>
            <consortium name="Pathogen Informatics"/>
        </authorList>
    </citation>
    <scope>NUCLEOTIDE SEQUENCE [LARGE SCALE GENOMIC DNA]</scope>
</reference>
<evidence type="ECO:0000313" key="5">
    <source>
        <dbReference type="WBParaSite" id="TTAC_0000029601-mRNA-1"/>
    </source>
</evidence>
<dbReference type="SMART" id="SM00164">
    <property type="entry name" value="TBC"/>
    <property type="match status" value="1"/>
</dbReference>
<dbReference type="WBParaSite" id="TTAC_0000029601-mRNA-1">
    <property type="protein sequence ID" value="TTAC_0000029601-mRNA-1"/>
    <property type="gene ID" value="TTAC_0000029601"/>
</dbReference>
<feature type="compositionally biased region" description="Low complexity" evidence="1">
    <location>
        <begin position="727"/>
        <end position="739"/>
    </location>
</feature>
<feature type="domain" description="Rab-GAP TBC" evidence="2">
    <location>
        <begin position="127"/>
        <end position="345"/>
    </location>
</feature>
<dbReference type="InterPro" id="IPR000195">
    <property type="entry name" value="Rab-GAP-TBC_dom"/>
</dbReference>
<dbReference type="STRING" id="6205.A0A158RDB7"/>
<protein>
    <submittedName>
        <fullName evidence="5">Rab-GAP TBC domain-containing protein</fullName>
    </submittedName>
</protein>
<keyword evidence="4" id="KW-1185">Reference proteome</keyword>
<organism evidence="5">
    <name type="scientific">Hydatigena taeniaeformis</name>
    <name type="common">Feline tapeworm</name>
    <name type="synonym">Taenia taeniaeformis</name>
    <dbReference type="NCBI Taxonomy" id="6205"/>
    <lineage>
        <taxon>Eukaryota</taxon>
        <taxon>Metazoa</taxon>
        <taxon>Spiralia</taxon>
        <taxon>Lophotrochozoa</taxon>
        <taxon>Platyhelminthes</taxon>
        <taxon>Cestoda</taxon>
        <taxon>Eucestoda</taxon>
        <taxon>Cyclophyllidea</taxon>
        <taxon>Taeniidae</taxon>
        <taxon>Hydatigera</taxon>
    </lineage>
</organism>
<dbReference type="InterPro" id="IPR035969">
    <property type="entry name" value="Rab-GAP_TBC_sf"/>
</dbReference>
<name>A0A158RDB7_HYDTA</name>
<dbReference type="Gene3D" id="1.10.8.270">
    <property type="entry name" value="putative rabgap domain of human tbc1 domain family member 14 like domains"/>
    <property type="match status" value="1"/>
</dbReference>
<feature type="region of interest" description="Disordered" evidence="1">
    <location>
        <begin position="595"/>
        <end position="618"/>
    </location>
</feature>
<dbReference type="PANTHER" id="PTHR13399:SF3">
    <property type="entry name" value="TRANSLOCON-ASSOCIATED PROTEIN SUBUNIT GAMMA"/>
    <property type="match status" value="1"/>
</dbReference>
<evidence type="ECO:0000259" key="2">
    <source>
        <dbReference type="PROSITE" id="PS50086"/>
    </source>
</evidence>
<evidence type="ECO:0000313" key="4">
    <source>
        <dbReference type="Proteomes" id="UP000274429"/>
    </source>
</evidence>
<feature type="region of interest" description="Disordered" evidence="1">
    <location>
        <begin position="478"/>
        <end position="510"/>
    </location>
</feature>
<accession>A0A158RDB7</accession>
<dbReference type="AlphaFoldDB" id="A0A158RDB7"/>
<dbReference type="EMBL" id="UYWX01000021">
    <property type="protein sequence ID" value="VDM16210.1"/>
    <property type="molecule type" value="Genomic_DNA"/>
</dbReference>
<gene>
    <name evidence="3" type="ORF">TTAC_LOCUS297</name>
</gene>
<dbReference type="OrthoDB" id="289721at2759"/>
<dbReference type="Proteomes" id="UP000274429">
    <property type="component" value="Unassembled WGS sequence"/>
</dbReference>
<evidence type="ECO:0000313" key="3">
    <source>
        <dbReference type="EMBL" id="VDM16210.1"/>
    </source>
</evidence>
<sequence>MCEVTCEEIRFGTSNSSMLLMDEESQWVACGRKLSETNLAIHARDGDEDVGNNDCESFSNLPLELCDPMRRKITSLKPSLTPGAGTRIMRRRKPVRQDSEEDSVSEAKEAFRQWREAMRALARLPEGIPQQFRRRIWLLLATHQLNSQHINWPRLAQTLFAPRNVQTSETEERLGRQIEKDLHRTGSGAIVTTEVNRTALKRVLTAYARWNRRVGYCQGFNILASVILNVMELDEEAALKVMIFLIDYVLPESYFARNLRALSVDVAVFRDLLALRQPTLASHLQKLQQDAAIEALNFTSSTATRTPYEPPLTDLFAIQWFVTLFATCLPMNIVLRIWDAILLEGSEVVLRAGLVVMQILSLDLMRLPSADRFYSSVSQWMEEIASGADRPGLKTKEFISCMYDLAPLPWPRLGDLRKRYAAAADVRREEVPTVLYGDGYDEEAKKTKFKWWHIKSKQAIEESLKSSPKEHIRLEMTHQGNAEVDRKQGADSTVLRHPQASPSLAKQKSDSFKSADDSFVLEINGENCADKLQVSHLQHQQQQQQHLSPSLAIENRQCTSHDSIGRKEVLRCTPFQFDDSFLQTINEWQRRNAAAFDSNGSEDTDSNTSEVSDLPSLSVLPSDVSPVPGLRRTLLSIAAQKTTSSPASLKIVSELLCIDATTYFAEMSLEVLGSINETKSSTHSSLPLPSRSSVLAKAIVRDRTRPNESFSVSREAVKVVRQSYAPPALRSPSSASISSCEARTTALTEMEGSPAPPWAAAMAAIGVSQRPFDRRSAL</sequence>
<evidence type="ECO:0000256" key="1">
    <source>
        <dbReference type="SAM" id="MobiDB-lite"/>
    </source>
</evidence>
<proteinExistence type="predicted"/>
<dbReference type="PANTHER" id="PTHR13399">
    <property type="entry name" value="TRANSLOCON-ASSOCIATED PROTEIN TRAP , GAMMA SUBUNIT"/>
    <property type="match status" value="1"/>
</dbReference>